<dbReference type="EMBL" id="CP090039">
    <property type="protein sequence ID" value="UPL02460.1"/>
    <property type="molecule type" value="Genomic_DNA"/>
</dbReference>
<protein>
    <submittedName>
        <fullName evidence="1">Uncharacterized protein</fullName>
    </submittedName>
</protein>
<reference evidence="1" key="1">
    <citation type="submission" date="2021-11" db="EMBL/GenBank/DDBJ databases">
        <title>Fusarium solani-melongenae Genome sequencing and assembly.</title>
        <authorList>
            <person name="Xie S."/>
            <person name="Huang L."/>
            <person name="Zhang X."/>
        </authorList>
    </citation>
    <scope>NUCLEOTIDE SEQUENCE</scope>
    <source>
        <strain evidence="1">CRI 24-3</strain>
    </source>
</reference>
<gene>
    <name evidence="1" type="ORF">LCI18_013394</name>
</gene>
<organism evidence="1 2">
    <name type="scientific">Fusarium solani subsp. cucurbitae</name>
    <name type="common">Neocosmosporum cucurbitae</name>
    <dbReference type="NCBI Taxonomy" id="2747967"/>
    <lineage>
        <taxon>Eukaryota</taxon>
        <taxon>Fungi</taxon>
        <taxon>Dikarya</taxon>
        <taxon>Ascomycota</taxon>
        <taxon>Pezizomycotina</taxon>
        <taxon>Sordariomycetes</taxon>
        <taxon>Hypocreomycetidae</taxon>
        <taxon>Hypocreales</taxon>
        <taxon>Nectriaceae</taxon>
        <taxon>Fusarium</taxon>
        <taxon>Fusarium solani species complex</taxon>
    </lineage>
</organism>
<sequence>MTLCTTCAELDICKFNMAGRVLPWTRSLAELEQQSLKGCRFCTLLWEMASSMKRGFRRQEYEHITPAKKALPDTCRWLRLHVRGTDADKDQPQLNTVHVVLANDKFASSTMDHINVLITEEFTNYEICLVADDGESLLFFLEVLRFELTLSYCPESRAFQSGMLGGRYLGTDRDTPEFYKMLSQWLNQCMSGGRAHTACAKLTSGDARPKPSESPLPTRCVKVTENHVCLENTGGKKGKYITLSHRWHDNTAACNTTVSNLGGRLNEVGVDMLTPTFQDAISVARGLKISYIWIDSLCIIQSGDNGQDWTEEATRMGDYYQHSLFTICAISGAEDCGFLEMKSPGIESIAQLPFFEGGKRAGHMYAYRRPLKAERLFSRDVDQSNLMSRGWGEFYSLNFNFTLLTDLVFQEHMLSRRIVYFTDSETFAECASSTPKTIPSNQLLPGSTLNARSLPDVNFSIGRFGMALNRTLKVDLEGRKTSPYNRWYTIVAGYSSTDLTFPSKDHLVAISGVASEYEKVVKNSWQRKRQERLIVRSMARRGKEYVPPVSTYAFGLWREDLHHGLLWRSRAPQAAACTCGAPSWSWLSLCSPVVWFNRHRGTEKALQVLRVPVHAPGDPKALKNRALHLNGRLVKVVVKGAEESPQNIREMRVEQLFETWRAREMTGEMSREPQHIIKGKLKSARFDEIYYAVHSKARPDDVAGWASLDEPQHYGGVDCVDIFSDEVIACHVTTRHNVRSSRLSKFEVQAPLFRGRYRGKVYDVLFLRELGENVYQRIGVGSIFDTDLMKEFVKGGKTRFKLV</sequence>
<name>A0ACD3ZM85_FUSSC</name>
<evidence type="ECO:0000313" key="1">
    <source>
        <dbReference type="EMBL" id="UPL02460.1"/>
    </source>
</evidence>
<evidence type="ECO:0000313" key="2">
    <source>
        <dbReference type="Proteomes" id="UP000830768"/>
    </source>
</evidence>
<keyword evidence="2" id="KW-1185">Reference proteome</keyword>
<accession>A0ACD3ZM85</accession>
<dbReference type="Proteomes" id="UP000830768">
    <property type="component" value="Chromosome 11"/>
</dbReference>
<proteinExistence type="predicted"/>